<accession>A0ABV6CZI5</accession>
<reference evidence="2 3" key="1">
    <citation type="submission" date="2024-09" db="EMBL/GenBank/DDBJ databases">
        <authorList>
            <person name="Sun Q."/>
            <person name="Mori K."/>
        </authorList>
    </citation>
    <scope>NUCLEOTIDE SEQUENCE [LARGE SCALE GENOMIC DNA]</scope>
    <source>
        <strain evidence="2 3">CCM 7706</strain>
    </source>
</reference>
<dbReference type="SUPFAM" id="SSF49478">
    <property type="entry name" value="Cna protein B-type domain"/>
    <property type="match status" value="1"/>
</dbReference>
<dbReference type="Proteomes" id="UP001589798">
    <property type="component" value="Unassembled WGS sequence"/>
</dbReference>
<keyword evidence="3" id="KW-1185">Reference proteome</keyword>
<feature type="signal peptide" evidence="1">
    <location>
        <begin position="1"/>
        <end position="20"/>
    </location>
</feature>
<dbReference type="RefSeq" id="WP_379488552.1">
    <property type="nucleotide sequence ID" value="NZ_JBHLWK010000020.1"/>
</dbReference>
<feature type="chain" id="PRO_5047223779" evidence="1">
    <location>
        <begin position="21"/>
        <end position="210"/>
    </location>
</feature>
<sequence>MKLRYLPALLLAYTASAAQAHEVWIERDGSGPARIYLGEPGDPLPVGGDPEFEHLKAPKLVPASSAPMARKAGYLEVTAPPGDVRAQDDAVFTPWGPEGKKEGVAYFARAGRAQPHATMAFEIAPVSAGGDRFVLVRDGKPVAGAAVTVITPEKWSKSFKTDGQGVVTVPVREKGRYLLSASQKDEAGAETSLGKVAVLHRIATTTFVID</sequence>
<evidence type="ECO:0000313" key="2">
    <source>
        <dbReference type="EMBL" id="MFC0205819.1"/>
    </source>
</evidence>
<evidence type="ECO:0000256" key="1">
    <source>
        <dbReference type="SAM" id="SignalP"/>
    </source>
</evidence>
<comment type="caution">
    <text evidence="2">The sequence shown here is derived from an EMBL/GenBank/DDBJ whole genome shotgun (WGS) entry which is preliminary data.</text>
</comment>
<dbReference type="Pfam" id="PF10670">
    <property type="entry name" value="DUF4198"/>
    <property type="match status" value="1"/>
</dbReference>
<organism evidence="2 3">
    <name type="scientific">Novosphingobium soli</name>
    <dbReference type="NCBI Taxonomy" id="574956"/>
    <lineage>
        <taxon>Bacteria</taxon>
        <taxon>Pseudomonadati</taxon>
        <taxon>Pseudomonadota</taxon>
        <taxon>Alphaproteobacteria</taxon>
        <taxon>Sphingomonadales</taxon>
        <taxon>Sphingomonadaceae</taxon>
        <taxon>Novosphingobium</taxon>
    </lineage>
</organism>
<keyword evidence="1" id="KW-0732">Signal</keyword>
<name>A0ABV6CZI5_9SPHN</name>
<dbReference type="EMBL" id="JBHLWK010000020">
    <property type="protein sequence ID" value="MFC0205819.1"/>
    <property type="molecule type" value="Genomic_DNA"/>
</dbReference>
<dbReference type="InterPro" id="IPR019613">
    <property type="entry name" value="DUF4198"/>
</dbReference>
<proteinExistence type="predicted"/>
<gene>
    <name evidence="2" type="ORF">ACFFJC_16255</name>
</gene>
<evidence type="ECO:0000313" key="3">
    <source>
        <dbReference type="Proteomes" id="UP001589798"/>
    </source>
</evidence>
<protein>
    <submittedName>
        <fullName evidence="2">DUF4198 domain-containing protein</fullName>
    </submittedName>
</protein>